<dbReference type="GO" id="GO:0004318">
    <property type="term" value="F:enoyl-[acyl-carrier-protein] reductase (NADH) activity"/>
    <property type="evidence" value="ECO:0007669"/>
    <property type="project" value="TreeGrafter"/>
</dbReference>
<reference evidence="18" key="1">
    <citation type="submission" date="2025-08" db="UniProtKB">
        <authorList>
            <consortium name="RefSeq"/>
        </authorList>
    </citation>
    <scope>IDENTIFICATION</scope>
</reference>
<dbReference type="PANTHER" id="PTHR37480">
    <property type="entry name" value="ENOYL-[ACYL-CARRIER-PROTEIN] REDUCTASE [NADH]"/>
    <property type="match status" value="1"/>
</dbReference>
<keyword evidence="4" id="KW-0444">Lipid biosynthesis</keyword>
<dbReference type="GO" id="GO:0050343">
    <property type="term" value="F:trans-2-enoyl-CoA reductase (NADH) activity"/>
    <property type="evidence" value="ECO:0007669"/>
    <property type="project" value="UniProtKB-EC"/>
</dbReference>
<sequence>MVVTIIVFLASVAIIGFKGFNYALDFTGGTLIEARFDKAVDVEQVRTKLEQSGFEGAQVQSVGGNTDLLIRLAPHGEHAPGTGDAAHEDKATAAAVVKALSTADNQATVLRNEFVGPQIGKDLAMNGLYATIFMLAGFLIYIAVRFEWKFAVTASIVAMFDLIVTVAYVSLLGREFDLTVLAGLLSVMGFAINDIIVVFDRVRENFRSLRVDSMELDGRPGRDAHDRCGDRGVVLDPGGGADADDRLPARQQAGPAAEGEGRRGAGPSPVIARYIDTQKRGRIRFPKENGSAPSVIPTDRGNLSKAGWVRLRGRERHGWRDRASRGEGALLAKHGFASARTHSRQRLGRTAERDSRRPPQPDPPRQSSGSPLLTLLRLWPLLRPLQVQGATLQNKHHPTAASVVQSAPAHYDPARVRGFICVTTHPTGCEAAVKQQIDYIRARPPIQNGPKRVLVIGASTGYGLAARITAAFGSGAATLGIFFERPGSETKPGTAGWYNSAAFHKYADQAGLYAKSINGDAFSDEVKAKTIEMIKADLGQVDQVVYSLAAPRRKHPKTGEIISSTLKPIGEPITLRGLDTDKEVLTETHLQPATPEEIAGTVAVMGGEDWQMWIDALADAGVLANGCTTTAFTYVGEEITQAIYWNGSIGAAKKDLDTKVLGLREKLAKIGGDARVSVLKAVVTQASSAIPTMPLYLSLLFKVMKEKGTHEGCIEQLDVLYDILYGGKADGVAVDRLRHDLVDGDGHTVALVDEEGRLRADYKEMAADVQGKVVALWPQVTNENLYEISDLAGYKADFLRLFGFGVEGVDYEADVNPDVKIDPLASAELEAHFRLSRADEVALHVIHAGTEQQRHRVGIADELGNGADARFLCTRGDLADAVDVLAGGCQVAGEAPVQLEELRLEVGQQLERIQPRTELLQADAAAQWRHFGKELLRTAQVGEHLRFRRMQPQPFAGHALRLQFAAQGGNHLRVVERFRRHLHQHLGGVAFACALAEHRNGLRDHPAVDVGQQAVFLGDTQERSRAKQLAIVLQAQ</sequence>
<dbReference type="GO" id="GO:0006886">
    <property type="term" value="P:intracellular protein transport"/>
    <property type="evidence" value="ECO:0007669"/>
    <property type="project" value="InterPro"/>
</dbReference>
<dbReference type="NCBIfam" id="NF010177">
    <property type="entry name" value="PRK13656.1"/>
    <property type="match status" value="1"/>
</dbReference>
<evidence type="ECO:0000259" key="15">
    <source>
        <dbReference type="Pfam" id="PF12241"/>
    </source>
</evidence>
<dbReference type="InterPro" id="IPR050048">
    <property type="entry name" value="FabV-like_NADH_b"/>
</dbReference>
<keyword evidence="17" id="KW-1185">Reference proteome</keyword>
<dbReference type="NCBIfam" id="TIGR00966">
    <property type="entry name" value="transloc_SecF"/>
    <property type="match status" value="1"/>
</dbReference>
<dbReference type="InterPro" id="IPR022646">
    <property type="entry name" value="SecD/SecF_CS"/>
</dbReference>
<evidence type="ECO:0000256" key="3">
    <source>
        <dbReference type="ARBA" id="ARBA00011983"/>
    </source>
</evidence>
<dbReference type="NCBIfam" id="NF043048">
    <property type="entry name" value="EnoyACPredFabV"/>
    <property type="match status" value="1"/>
</dbReference>
<protein>
    <recommendedName>
        <fullName evidence="3">trans-2-enoyl-CoA reductase (NAD(+))</fullName>
        <ecNumber evidence="3">1.3.1.44</ecNumber>
    </recommendedName>
</protein>
<feature type="region of interest" description="Disordered" evidence="11">
    <location>
        <begin position="333"/>
        <end position="371"/>
    </location>
</feature>
<evidence type="ECO:0000256" key="10">
    <source>
        <dbReference type="ARBA" id="ARBA00060887"/>
    </source>
</evidence>
<evidence type="ECO:0000259" key="13">
    <source>
        <dbReference type="Pfam" id="PF02355"/>
    </source>
</evidence>
<dbReference type="Pfam" id="PF12241">
    <property type="entry name" value="Enoyl_reductase"/>
    <property type="match status" value="1"/>
</dbReference>
<feature type="domain" description="Protein export membrane protein SecD/SecF C-terminal" evidence="13">
    <location>
        <begin position="98"/>
        <end position="210"/>
    </location>
</feature>
<comment type="subunit">
    <text evidence="2">Monomer.</text>
</comment>
<dbReference type="InterPro" id="IPR005665">
    <property type="entry name" value="SecF_bac"/>
</dbReference>
<keyword evidence="12" id="KW-1133">Transmembrane helix</keyword>
<evidence type="ECO:0000256" key="1">
    <source>
        <dbReference type="ARBA" id="ARBA00005189"/>
    </source>
</evidence>
<feature type="domain" description="Enoyl reductase FAD binding" evidence="14">
    <location>
        <begin position="752"/>
        <end position="815"/>
    </location>
</feature>
<feature type="transmembrane region" description="Helical" evidence="12">
    <location>
        <begin position="150"/>
        <end position="171"/>
    </location>
</feature>
<evidence type="ECO:0000259" key="14">
    <source>
        <dbReference type="Pfam" id="PF07055"/>
    </source>
</evidence>
<comment type="pathway">
    <text evidence="1">Lipid metabolism.</text>
</comment>
<feature type="region of interest" description="Disordered" evidence="11">
    <location>
        <begin position="238"/>
        <end position="301"/>
    </location>
</feature>
<dbReference type="Pfam" id="PF12242">
    <property type="entry name" value="Eno-Rase_NADH_b"/>
    <property type="match status" value="1"/>
</dbReference>
<dbReference type="Gene3D" id="1.20.1640.10">
    <property type="entry name" value="Multidrug efflux transporter AcrB transmembrane domain"/>
    <property type="match status" value="1"/>
</dbReference>
<keyword evidence="7" id="KW-0520">NAD</keyword>
<dbReference type="Pfam" id="PF02355">
    <property type="entry name" value="SecD_SecF_C"/>
    <property type="match status" value="1"/>
</dbReference>
<name>A0AAJ6TP66_POPEU</name>
<dbReference type="InterPro" id="IPR048634">
    <property type="entry name" value="SecD_SecF_C"/>
</dbReference>
<dbReference type="Pfam" id="PF07055">
    <property type="entry name" value="Eno-Rase_FAD_bd"/>
    <property type="match status" value="1"/>
</dbReference>
<dbReference type="FunFam" id="3.40.50.720:FF:000221">
    <property type="entry name" value="Enoyl-[acyl-carrier-protein] reductase [NADH]"/>
    <property type="match status" value="1"/>
</dbReference>
<dbReference type="KEGG" id="peu:105118594"/>
<evidence type="ECO:0000256" key="11">
    <source>
        <dbReference type="SAM" id="MobiDB-lite"/>
    </source>
</evidence>
<dbReference type="GO" id="GO:0006633">
    <property type="term" value="P:fatty acid biosynthetic process"/>
    <property type="evidence" value="ECO:0007669"/>
    <property type="project" value="UniProtKB-KW"/>
</dbReference>
<feature type="domain" description="Trans-2-enoyl-CoA reductase-like NAD(P)H binding" evidence="16">
    <location>
        <begin position="415"/>
        <end position="489"/>
    </location>
</feature>
<dbReference type="PRINTS" id="PR01755">
    <property type="entry name" value="SECFTRNLCASE"/>
</dbReference>
<feature type="domain" description="Trans-2-enoyl-CoA reductase catalytic" evidence="15">
    <location>
        <begin position="491"/>
        <end position="722"/>
    </location>
</feature>
<evidence type="ECO:0000313" key="18">
    <source>
        <dbReference type="RefSeq" id="XP_011014867.1"/>
    </source>
</evidence>
<evidence type="ECO:0000256" key="8">
    <source>
        <dbReference type="ARBA" id="ARBA00023098"/>
    </source>
</evidence>
<comment type="similarity">
    <text evidence="10">Belongs to the TER reductase family.</text>
</comment>
<evidence type="ECO:0000256" key="9">
    <source>
        <dbReference type="ARBA" id="ARBA00023160"/>
    </source>
</evidence>
<dbReference type="Pfam" id="PF07549">
    <property type="entry name" value="Sec_GG"/>
    <property type="match status" value="1"/>
</dbReference>
<evidence type="ECO:0000256" key="12">
    <source>
        <dbReference type="SAM" id="Phobius"/>
    </source>
</evidence>
<dbReference type="Proteomes" id="UP000694918">
    <property type="component" value="Unplaced"/>
</dbReference>
<keyword evidence="8" id="KW-0443">Lipid metabolism</keyword>
<evidence type="ECO:0000256" key="5">
    <source>
        <dbReference type="ARBA" id="ARBA00022832"/>
    </source>
</evidence>
<accession>A0AAJ6TP66</accession>
<dbReference type="GO" id="GO:0015450">
    <property type="term" value="F:protein-transporting ATPase activity"/>
    <property type="evidence" value="ECO:0007669"/>
    <property type="project" value="InterPro"/>
</dbReference>
<dbReference type="EC" id="1.3.1.44" evidence="3"/>
<feature type="transmembrane region" description="Helical" evidence="12">
    <location>
        <begin position="6"/>
        <end position="24"/>
    </location>
</feature>
<dbReference type="InterPro" id="IPR010758">
    <property type="entry name" value="Trans-2-enoyl-CoA_reductase"/>
</dbReference>
<evidence type="ECO:0000256" key="7">
    <source>
        <dbReference type="ARBA" id="ARBA00023027"/>
    </source>
</evidence>
<dbReference type="GO" id="GO:0051287">
    <property type="term" value="F:NAD binding"/>
    <property type="evidence" value="ECO:0007669"/>
    <property type="project" value="TreeGrafter"/>
</dbReference>
<feature type="transmembrane region" description="Helical" evidence="12">
    <location>
        <begin position="127"/>
        <end position="144"/>
    </location>
</feature>
<feature type="non-terminal residue" evidence="18">
    <location>
        <position position="1036"/>
    </location>
</feature>
<dbReference type="HAMAP" id="MF_01838">
    <property type="entry name" value="FabV_reductase"/>
    <property type="match status" value="1"/>
</dbReference>
<feature type="compositionally biased region" description="Low complexity" evidence="11">
    <location>
        <begin position="249"/>
        <end position="258"/>
    </location>
</feature>
<evidence type="ECO:0000259" key="16">
    <source>
        <dbReference type="Pfam" id="PF12242"/>
    </source>
</evidence>
<evidence type="ECO:0000256" key="6">
    <source>
        <dbReference type="ARBA" id="ARBA00023002"/>
    </source>
</evidence>
<evidence type="ECO:0000256" key="4">
    <source>
        <dbReference type="ARBA" id="ARBA00022516"/>
    </source>
</evidence>
<evidence type="ECO:0000313" key="17">
    <source>
        <dbReference type="Proteomes" id="UP000694918"/>
    </source>
</evidence>
<dbReference type="AlphaFoldDB" id="A0AAJ6TP66"/>
<keyword evidence="9" id="KW-0275">Fatty acid biosynthesis</keyword>
<dbReference type="InterPro" id="IPR022645">
    <property type="entry name" value="SecD/SecF_bac"/>
</dbReference>
<keyword evidence="5" id="KW-0276">Fatty acid metabolism</keyword>
<gene>
    <name evidence="18" type="primary">LOC105118594</name>
</gene>
<evidence type="ECO:0000256" key="2">
    <source>
        <dbReference type="ARBA" id="ARBA00011245"/>
    </source>
</evidence>
<dbReference type="PANTHER" id="PTHR37480:SF1">
    <property type="entry name" value="ENOYL-[ACYL-CARRIER-PROTEIN] REDUCTASE [NADH]"/>
    <property type="match status" value="1"/>
</dbReference>
<dbReference type="SUPFAM" id="SSF82866">
    <property type="entry name" value="Multidrug efflux transporter AcrB transmembrane domain"/>
    <property type="match status" value="1"/>
</dbReference>
<proteinExistence type="inferred from homology"/>
<dbReference type="InterPro" id="IPR024910">
    <property type="entry name" value="Enoyl-CoA_Rdtase_cat_dom"/>
</dbReference>
<keyword evidence="12" id="KW-0812">Transmembrane</keyword>
<dbReference type="Gene3D" id="3.40.50.720">
    <property type="entry name" value="NAD(P)-binding Rossmann-like Domain"/>
    <property type="match status" value="1"/>
</dbReference>
<organism evidence="17 18">
    <name type="scientific">Populus euphratica</name>
    <name type="common">Euphrates poplar</name>
    <dbReference type="NCBI Taxonomy" id="75702"/>
    <lineage>
        <taxon>Eukaryota</taxon>
        <taxon>Viridiplantae</taxon>
        <taxon>Streptophyta</taxon>
        <taxon>Embryophyta</taxon>
        <taxon>Tracheophyta</taxon>
        <taxon>Spermatophyta</taxon>
        <taxon>Magnoliopsida</taxon>
        <taxon>eudicotyledons</taxon>
        <taxon>Gunneridae</taxon>
        <taxon>Pentapetalae</taxon>
        <taxon>rosids</taxon>
        <taxon>fabids</taxon>
        <taxon>Malpighiales</taxon>
        <taxon>Salicaceae</taxon>
        <taxon>Saliceae</taxon>
        <taxon>Populus</taxon>
    </lineage>
</organism>
<feature type="compositionally biased region" description="Basic and acidic residues" evidence="11">
    <location>
        <begin position="349"/>
        <end position="359"/>
    </location>
</feature>
<dbReference type="Gene3D" id="3.30.70.2040">
    <property type="match status" value="1"/>
</dbReference>
<keyword evidence="6" id="KW-0560">Oxidoreductase</keyword>
<dbReference type="InterPro" id="IPR024906">
    <property type="entry name" value="Eno_Rdtase_FAD-bd_dom"/>
</dbReference>
<feature type="transmembrane region" description="Helical" evidence="12">
    <location>
        <begin position="178"/>
        <end position="199"/>
    </location>
</feature>
<dbReference type="RefSeq" id="XP_011014867.1">
    <property type="nucleotide sequence ID" value="XM_011016565.1"/>
</dbReference>
<keyword evidence="12" id="KW-0472">Membrane</keyword>